<protein>
    <submittedName>
        <fullName evidence="2 4">Uncharacterized protein</fullName>
    </submittedName>
</protein>
<reference evidence="2 5" key="1">
    <citation type="journal article" date="2011" name="Nature">
        <title>The Medicago genome provides insight into the evolution of rhizobial symbioses.</title>
        <authorList>
            <person name="Young N.D."/>
            <person name="Debelle F."/>
            <person name="Oldroyd G.E."/>
            <person name="Geurts R."/>
            <person name="Cannon S.B."/>
            <person name="Udvardi M.K."/>
            <person name="Benedito V.A."/>
            <person name="Mayer K.F."/>
            <person name="Gouzy J."/>
            <person name="Schoof H."/>
            <person name="Van de Peer Y."/>
            <person name="Proost S."/>
            <person name="Cook D.R."/>
            <person name="Meyers B.C."/>
            <person name="Spannagl M."/>
            <person name="Cheung F."/>
            <person name="De Mita S."/>
            <person name="Krishnakumar V."/>
            <person name="Gundlach H."/>
            <person name="Zhou S."/>
            <person name="Mudge J."/>
            <person name="Bharti A.K."/>
            <person name="Murray J.D."/>
            <person name="Naoumkina M.A."/>
            <person name="Rosen B."/>
            <person name="Silverstein K.A."/>
            <person name="Tang H."/>
            <person name="Rombauts S."/>
            <person name="Zhao P.X."/>
            <person name="Zhou P."/>
            <person name="Barbe V."/>
            <person name="Bardou P."/>
            <person name="Bechner M."/>
            <person name="Bellec A."/>
            <person name="Berger A."/>
            <person name="Berges H."/>
            <person name="Bidwell S."/>
            <person name="Bisseling T."/>
            <person name="Choisne N."/>
            <person name="Couloux A."/>
            <person name="Denny R."/>
            <person name="Deshpande S."/>
            <person name="Dai X."/>
            <person name="Doyle J.J."/>
            <person name="Dudez A.M."/>
            <person name="Farmer A.D."/>
            <person name="Fouteau S."/>
            <person name="Franken C."/>
            <person name="Gibelin C."/>
            <person name="Gish J."/>
            <person name="Goldstein S."/>
            <person name="Gonzalez A.J."/>
            <person name="Green P.J."/>
            <person name="Hallab A."/>
            <person name="Hartog M."/>
            <person name="Hua A."/>
            <person name="Humphray S.J."/>
            <person name="Jeong D.H."/>
            <person name="Jing Y."/>
            <person name="Jocker A."/>
            <person name="Kenton S.M."/>
            <person name="Kim D.J."/>
            <person name="Klee K."/>
            <person name="Lai H."/>
            <person name="Lang C."/>
            <person name="Lin S."/>
            <person name="Macmil S.L."/>
            <person name="Magdelenat G."/>
            <person name="Matthews L."/>
            <person name="McCorrison J."/>
            <person name="Monaghan E.L."/>
            <person name="Mun J.H."/>
            <person name="Najar F.Z."/>
            <person name="Nicholson C."/>
            <person name="Noirot C."/>
            <person name="O'Bleness M."/>
            <person name="Paule C.R."/>
            <person name="Poulain J."/>
            <person name="Prion F."/>
            <person name="Qin B."/>
            <person name="Qu C."/>
            <person name="Retzel E.F."/>
            <person name="Riddle C."/>
            <person name="Sallet E."/>
            <person name="Samain S."/>
            <person name="Samson N."/>
            <person name="Sanders I."/>
            <person name="Saurat O."/>
            <person name="Scarpelli C."/>
            <person name="Schiex T."/>
            <person name="Segurens B."/>
            <person name="Severin A.J."/>
            <person name="Sherrier D.J."/>
            <person name="Shi R."/>
            <person name="Sims S."/>
            <person name="Singer S.R."/>
            <person name="Sinharoy S."/>
            <person name="Sterck L."/>
            <person name="Viollet A."/>
            <person name="Wang B.B."/>
            <person name="Wang K."/>
            <person name="Wang M."/>
            <person name="Wang X."/>
            <person name="Warfsmann J."/>
            <person name="Weissenbach J."/>
            <person name="White D.D."/>
            <person name="White J.D."/>
            <person name="Wiley G.B."/>
            <person name="Wincker P."/>
            <person name="Xing Y."/>
            <person name="Yang L."/>
            <person name="Yao Z."/>
            <person name="Ying F."/>
            <person name="Zhai J."/>
            <person name="Zhou L."/>
            <person name="Zuber A."/>
            <person name="Denarie J."/>
            <person name="Dixon R.A."/>
            <person name="May G.D."/>
            <person name="Schwartz D.C."/>
            <person name="Rogers J."/>
            <person name="Quetier F."/>
            <person name="Town C.D."/>
            <person name="Roe B.A."/>
        </authorList>
    </citation>
    <scope>NUCLEOTIDE SEQUENCE [LARGE SCALE GENOMIC DNA]</scope>
    <source>
        <strain evidence="2">A17</strain>
        <strain evidence="4 5">cv. Jemalong A17</strain>
    </source>
</reference>
<reference evidence="2 5" key="2">
    <citation type="journal article" date="2014" name="BMC Genomics">
        <title>An improved genome release (version Mt4.0) for the model legume Medicago truncatula.</title>
        <authorList>
            <person name="Tang H."/>
            <person name="Krishnakumar V."/>
            <person name="Bidwell S."/>
            <person name="Rosen B."/>
            <person name="Chan A."/>
            <person name="Zhou S."/>
            <person name="Gentzbittel L."/>
            <person name="Childs K.L."/>
            <person name="Yandell M."/>
            <person name="Gundlach H."/>
            <person name="Mayer K.F."/>
            <person name="Schwartz D.C."/>
            <person name="Town C.D."/>
        </authorList>
    </citation>
    <scope>GENOME REANNOTATION</scope>
    <source>
        <strain evidence="2">A17</strain>
        <strain evidence="4 5">cv. Jemalong A17</strain>
    </source>
</reference>
<dbReference type="Gramene" id="rna3414">
    <property type="protein sequence ID" value="RHN79601.1"/>
    <property type="gene ID" value="gene3414"/>
</dbReference>
<dbReference type="Proteomes" id="UP000002051">
    <property type="component" value="Unassembled WGS sequence"/>
</dbReference>
<dbReference type="Proteomes" id="UP000265566">
    <property type="component" value="Chromosome 1"/>
</dbReference>
<dbReference type="EMBL" id="PSQE01000001">
    <property type="protein sequence ID" value="RHN79601.1"/>
    <property type="molecule type" value="Genomic_DNA"/>
</dbReference>
<dbReference type="HOGENOM" id="CLU_3053328_0_0_1"/>
<evidence type="ECO:0000313" key="6">
    <source>
        <dbReference type="Proteomes" id="UP000265566"/>
    </source>
</evidence>
<evidence type="ECO:0000313" key="5">
    <source>
        <dbReference type="Proteomes" id="UP000002051"/>
    </source>
</evidence>
<organism evidence="2 5">
    <name type="scientific">Medicago truncatula</name>
    <name type="common">Barrel medic</name>
    <name type="synonym">Medicago tribuloides</name>
    <dbReference type="NCBI Taxonomy" id="3880"/>
    <lineage>
        <taxon>Eukaryota</taxon>
        <taxon>Viridiplantae</taxon>
        <taxon>Streptophyta</taxon>
        <taxon>Embryophyta</taxon>
        <taxon>Tracheophyta</taxon>
        <taxon>Spermatophyta</taxon>
        <taxon>Magnoliopsida</taxon>
        <taxon>eudicotyledons</taxon>
        <taxon>Gunneridae</taxon>
        <taxon>Pentapetalae</taxon>
        <taxon>rosids</taxon>
        <taxon>fabids</taxon>
        <taxon>Fabales</taxon>
        <taxon>Fabaceae</taxon>
        <taxon>Papilionoideae</taxon>
        <taxon>50 kb inversion clade</taxon>
        <taxon>NPAAA clade</taxon>
        <taxon>Hologalegina</taxon>
        <taxon>IRL clade</taxon>
        <taxon>Trifolieae</taxon>
        <taxon>Medicago</taxon>
    </lineage>
</organism>
<proteinExistence type="predicted"/>
<dbReference type="AlphaFoldDB" id="A0A072VVF2"/>
<evidence type="ECO:0000313" key="2">
    <source>
        <dbReference type="EMBL" id="KEH42080.1"/>
    </source>
</evidence>
<evidence type="ECO:0000313" key="4">
    <source>
        <dbReference type="EnsemblPlants" id="KEH42080"/>
    </source>
</evidence>
<reference evidence="3" key="5">
    <citation type="journal article" date="2018" name="Nat. Plants">
        <title>Whole-genome landscape of Medicago truncatula symbiotic genes.</title>
        <authorList>
            <person name="Pecrix Y."/>
            <person name="Gamas P."/>
            <person name="Carrere S."/>
        </authorList>
    </citation>
    <scope>NUCLEOTIDE SEQUENCE</scope>
    <source>
        <tissue evidence="3">Leaves</tissue>
    </source>
</reference>
<name>A0A072VVF2_MEDTR</name>
<reference evidence="4" key="3">
    <citation type="submission" date="2015-04" db="UniProtKB">
        <authorList>
            <consortium name="EnsemblPlants"/>
        </authorList>
    </citation>
    <scope>IDENTIFICATION</scope>
    <source>
        <strain evidence="4">cv. Jemalong A17</strain>
    </source>
</reference>
<evidence type="ECO:0000313" key="3">
    <source>
        <dbReference type="EMBL" id="RHN79601.1"/>
    </source>
</evidence>
<evidence type="ECO:0000256" key="1">
    <source>
        <dbReference type="SAM" id="MobiDB-lite"/>
    </source>
</evidence>
<reference evidence="6" key="4">
    <citation type="journal article" date="2018" name="Nat. Plants">
        <title>Whole-genome landscape of Medicago truncatula symbiotic genes.</title>
        <authorList>
            <person name="Pecrix Y."/>
            <person name="Staton S.E."/>
            <person name="Sallet E."/>
            <person name="Lelandais-Briere C."/>
            <person name="Moreau S."/>
            <person name="Carrere S."/>
            <person name="Blein T."/>
            <person name="Jardinaud M.F."/>
            <person name="Latrasse D."/>
            <person name="Zouine M."/>
            <person name="Zahm M."/>
            <person name="Kreplak J."/>
            <person name="Mayjonade B."/>
            <person name="Satge C."/>
            <person name="Perez M."/>
            <person name="Cauet S."/>
            <person name="Marande W."/>
            <person name="Chantry-Darmon C."/>
            <person name="Lopez-Roques C."/>
            <person name="Bouchez O."/>
            <person name="Berard A."/>
            <person name="Debelle F."/>
            <person name="Munos S."/>
            <person name="Bendahmane A."/>
            <person name="Berges H."/>
            <person name="Niebel A."/>
            <person name="Buitink J."/>
            <person name="Frugier F."/>
            <person name="Benhamed M."/>
            <person name="Crespi M."/>
            <person name="Gouzy J."/>
            <person name="Gamas P."/>
        </authorList>
    </citation>
    <scope>NUCLEOTIDE SEQUENCE [LARGE SCALE GENOMIC DNA]</scope>
    <source>
        <strain evidence="6">cv. Jemalong A17</strain>
    </source>
</reference>
<dbReference type="EMBL" id="CM001217">
    <property type="protein sequence ID" value="KEH42080.1"/>
    <property type="molecule type" value="Genomic_DNA"/>
</dbReference>
<sequence length="54" mass="6384">MREFVVLSVKRTTEDIDVIKRFMVLHDIKTSNEEEDAEYNQDLAGQYGRKDPPR</sequence>
<feature type="region of interest" description="Disordered" evidence="1">
    <location>
        <begin position="33"/>
        <end position="54"/>
    </location>
</feature>
<accession>A0A072VVF2</accession>
<gene>
    <name evidence="2" type="ordered locus">MTR_1g060840</name>
    <name evidence="3" type="ORF">MtrunA17_Chr1g0179121</name>
</gene>
<keyword evidence="5" id="KW-1185">Reference proteome</keyword>
<dbReference type="EnsemblPlants" id="KEH42080">
    <property type="protein sequence ID" value="KEH42080"/>
    <property type="gene ID" value="MTR_1g060840"/>
</dbReference>